<keyword evidence="3" id="KW-1185">Reference proteome</keyword>
<reference evidence="2" key="2">
    <citation type="submission" date="2020-12" db="EMBL/GenBank/DDBJ databases">
        <title>New Spironucleus salmonicida genome in near-complete chromosomes.</title>
        <authorList>
            <person name="Xu F."/>
            <person name="Kurt Z."/>
            <person name="Jimenez-Gonzalez A."/>
            <person name="Astvaldsson A."/>
            <person name="Andersson J.O."/>
            <person name="Svard S.G."/>
        </authorList>
    </citation>
    <scope>NUCLEOTIDE SEQUENCE</scope>
    <source>
        <strain evidence="2">ATCC 50377</strain>
    </source>
</reference>
<organism evidence="2 3">
    <name type="scientific">Spironucleus salmonicida</name>
    <dbReference type="NCBI Taxonomy" id="348837"/>
    <lineage>
        <taxon>Eukaryota</taxon>
        <taxon>Metamonada</taxon>
        <taxon>Diplomonadida</taxon>
        <taxon>Hexamitidae</taxon>
        <taxon>Hexamitinae</taxon>
        <taxon>Spironucleus</taxon>
    </lineage>
</organism>
<evidence type="ECO:0000313" key="3">
    <source>
        <dbReference type="Proteomes" id="UP000018208"/>
    </source>
</evidence>
<protein>
    <submittedName>
        <fullName evidence="2">Cysteine-rich protein</fullName>
    </submittedName>
</protein>
<dbReference type="GeneID" id="94294725"/>
<name>A0A9P8LZV3_9EUKA</name>
<gene>
    <name evidence="1" type="ORF">SS50377_20702</name>
    <name evidence="2" type="ORF">SS50377_20710</name>
</gene>
<reference evidence="2" key="1">
    <citation type="journal article" date="2014" name="PLoS Genet.">
        <title>The Genome of Spironucleus salmonicida Highlights a Fish Pathogen Adapted to Fluctuating Environments.</title>
        <authorList>
            <person name="Xu F."/>
            <person name="Jerlstrom-Hultqvist J."/>
            <person name="Einarsson E."/>
            <person name="Astvaldsson A."/>
            <person name="Svard S.G."/>
            <person name="Andersson J.O."/>
        </authorList>
    </citation>
    <scope>NUCLEOTIDE SEQUENCE</scope>
    <source>
        <strain evidence="2">ATCC 50377</strain>
    </source>
</reference>
<dbReference type="EMBL" id="AUWU02000001">
    <property type="protein sequence ID" value="KAH0577350.1"/>
    <property type="molecule type" value="Genomic_DNA"/>
</dbReference>
<dbReference type="Proteomes" id="UP000018208">
    <property type="component" value="Unassembled WGS sequence"/>
</dbReference>
<evidence type="ECO:0000313" key="1">
    <source>
        <dbReference type="EMBL" id="KAH0577350.1"/>
    </source>
</evidence>
<accession>A0A9P8LZV3</accession>
<proteinExistence type="predicted"/>
<comment type="caution">
    <text evidence="2">The sequence shown here is derived from an EMBL/GenBank/DDBJ whole genome shotgun (WGS) entry which is preliminary data.</text>
</comment>
<evidence type="ECO:0000313" key="2">
    <source>
        <dbReference type="EMBL" id="KAH0577358.1"/>
    </source>
</evidence>
<dbReference type="EMBL" id="AUWU02000001">
    <property type="protein sequence ID" value="KAH0577358.1"/>
    <property type="molecule type" value="Genomic_DNA"/>
</dbReference>
<sequence>MKQHAASFCCLWRNSLMDTRYSQSCSEGTCGAAGIVDCAPPLYTFESQHIPLLYPQQSILGENPSPAPLQMEGKCCQEKKECCQSHTEEKKAEGQCCQQKAQEAPKKCCGGGACKQ</sequence>
<dbReference type="KEGG" id="ssao:94294725"/>
<dbReference type="AlphaFoldDB" id="A0A9P8LZV3"/>
<dbReference type="RefSeq" id="XP_067768123.1">
    <property type="nucleotide sequence ID" value="XM_067904641.1"/>
</dbReference>